<dbReference type="GO" id="GO:0006412">
    <property type="term" value="P:translation"/>
    <property type="evidence" value="ECO:0007669"/>
    <property type="project" value="InterPro"/>
</dbReference>
<dbReference type="GO" id="GO:0003735">
    <property type="term" value="F:structural constituent of ribosome"/>
    <property type="evidence" value="ECO:0007669"/>
    <property type="project" value="InterPro"/>
</dbReference>
<name>A0A5C7IJH7_9ROSI</name>
<evidence type="ECO:0000256" key="1">
    <source>
        <dbReference type="ARBA" id="ARBA00004173"/>
    </source>
</evidence>
<accession>A0A5C7IJH7</accession>
<dbReference type="GO" id="GO:0015935">
    <property type="term" value="C:small ribosomal subunit"/>
    <property type="evidence" value="ECO:0007669"/>
    <property type="project" value="TreeGrafter"/>
</dbReference>
<dbReference type="InterPro" id="IPR001209">
    <property type="entry name" value="Ribosomal_uS14"/>
</dbReference>
<dbReference type="AlphaFoldDB" id="A0A5C7IJH7"/>
<dbReference type="PROSITE" id="PS00527">
    <property type="entry name" value="RIBOSOMAL_S14"/>
    <property type="match status" value="1"/>
</dbReference>
<organism evidence="8 9">
    <name type="scientific">Acer yangbiense</name>
    <dbReference type="NCBI Taxonomy" id="1000413"/>
    <lineage>
        <taxon>Eukaryota</taxon>
        <taxon>Viridiplantae</taxon>
        <taxon>Streptophyta</taxon>
        <taxon>Embryophyta</taxon>
        <taxon>Tracheophyta</taxon>
        <taxon>Spermatophyta</taxon>
        <taxon>Magnoliopsida</taxon>
        <taxon>eudicotyledons</taxon>
        <taxon>Gunneridae</taxon>
        <taxon>Pentapetalae</taxon>
        <taxon>rosids</taxon>
        <taxon>malvids</taxon>
        <taxon>Sapindales</taxon>
        <taxon>Sapindaceae</taxon>
        <taxon>Hippocastanoideae</taxon>
        <taxon>Acereae</taxon>
        <taxon>Acer</taxon>
    </lineage>
</organism>
<keyword evidence="4" id="KW-0496">Mitochondrion</keyword>
<dbReference type="Pfam" id="PF00253">
    <property type="entry name" value="Ribosomal_S14"/>
    <property type="match status" value="1"/>
</dbReference>
<evidence type="ECO:0000313" key="9">
    <source>
        <dbReference type="Proteomes" id="UP000323000"/>
    </source>
</evidence>
<evidence type="ECO:0000256" key="7">
    <source>
        <dbReference type="ARBA" id="ARBA00042804"/>
    </source>
</evidence>
<dbReference type="Gene3D" id="1.10.287.1480">
    <property type="match status" value="1"/>
</dbReference>
<evidence type="ECO:0000256" key="4">
    <source>
        <dbReference type="ARBA" id="ARBA00023128"/>
    </source>
</evidence>
<keyword evidence="5" id="KW-0687">Ribonucleoprotein</keyword>
<reference evidence="9" key="1">
    <citation type="journal article" date="2019" name="Gigascience">
        <title>De novo genome assembly of the endangered Acer yangbiense, a plant species with extremely small populations endemic to Yunnan Province, China.</title>
        <authorList>
            <person name="Yang J."/>
            <person name="Wariss H.M."/>
            <person name="Tao L."/>
            <person name="Zhang R."/>
            <person name="Yun Q."/>
            <person name="Hollingsworth P."/>
            <person name="Dao Z."/>
            <person name="Luo G."/>
            <person name="Guo H."/>
            <person name="Ma Y."/>
            <person name="Sun W."/>
        </authorList>
    </citation>
    <scope>NUCLEOTIDE SEQUENCE [LARGE SCALE GENOMIC DNA]</scope>
    <source>
        <strain evidence="9">cv. Malutang</strain>
    </source>
</reference>
<dbReference type="OrthoDB" id="413436at2759"/>
<dbReference type="FunFam" id="1.10.287.1480:FF:000001">
    <property type="entry name" value="30S ribosomal protein S14"/>
    <property type="match status" value="1"/>
</dbReference>
<dbReference type="GO" id="GO:0005739">
    <property type="term" value="C:mitochondrion"/>
    <property type="evidence" value="ECO:0007669"/>
    <property type="project" value="UniProtKB-SubCell"/>
</dbReference>
<comment type="subcellular location">
    <subcellularLocation>
        <location evidence="1">Mitochondrion</location>
    </subcellularLocation>
</comment>
<dbReference type="NCBIfam" id="NF006477">
    <property type="entry name" value="PRK08881.1"/>
    <property type="match status" value="1"/>
</dbReference>
<protein>
    <recommendedName>
        <fullName evidence="6">Small ribosomal subunit protein uS14m</fullName>
    </recommendedName>
    <alternativeName>
        <fullName evidence="7">Ribosomal protein S14, mitochondrial</fullName>
    </alternativeName>
</protein>
<keyword evidence="3" id="KW-0689">Ribosomal protein</keyword>
<evidence type="ECO:0000256" key="6">
    <source>
        <dbReference type="ARBA" id="ARBA00040774"/>
    </source>
</evidence>
<proteinExistence type="inferred from homology"/>
<dbReference type="Proteomes" id="UP000323000">
    <property type="component" value="Chromosome 2"/>
</dbReference>
<keyword evidence="9" id="KW-1185">Reference proteome</keyword>
<dbReference type="EMBL" id="VAHF01000002">
    <property type="protein sequence ID" value="TXG69275.1"/>
    <property type="molecule type" value="Genomic_DNA"/>
</dbReference>
<dbReference type="InterPro" id="IPR018271">
    <property type="entry name" value="Ribosomal_uS14_CS"/>
</dbReference>
<dbReference type="PANTHER" id="PTHR19836:SF30">
    <property type="entry name" value="RIBOSOMAL PROTEIN S14"/>
    <property type="match status" value="1"/>
</dbReference>
<evidence type="ECO:0000256" key="2">
    <source>
        <dbReference type="ARBA" id="ARBA00009083"/>
    </source>
</evidence>
<sequence length="125" mass="14784">MALCRQKLSSLSSQCVDFCRRQMSTVADKRNIEDHKRRLLAAKYEVKRKLYKALHRDVDLPNELREKFLCKLAQLPRNSSFTRVRNRCIFTGRPRAVYEKFRMSRIVFRSLASQGMLMGIKKASW</sequence>
<evidence type="ECO:0000313" key="8">
    <source>
        <dbReference type="EMBL" id="TXG69275.1"/>
    </source>
</evidence>
<evidence type="ECO:0000256" key="5">
    <source>
        <dbReference type="ARBA" id="ARBA00023274"/>
    </source>
</evidence>
<evidence type="ECO:0000256" key="3">
    <source>
        <dbReference type="ARBA" id="ARBA00022980"/>
    </source>
</evidence>
<comment type="caution">
    <text evidence="8">The sequence shown here is derived from an EMBL/GenBank/DDBJ whole genome shotgun (WGS) entry which is preliminary data.</text>
</comment>
<dbReference type="SUPFAM" id="SSF57716">
    <property type="entry name" value="Glucocorticoid receptor-like (DNA-binding domain)"/>
    <property type="match status" value="1"/>
</dbReference>
<comment type="similarity">
    <text evidence="2">Belongs to the universal ribosomal protein uS14 family.</text>
</comment>
<gene>
    <name evidence="8" type="ORF">EZV62_004210</name>
</gene>
<dbReference type="PANTHER" id="PTHR19836">
    <property type="entry name" value="30S RIBOSOMAL PROTEIN S14"/>
    <property type="match status" value="1"/>
</dbReference>